<gene>
    <name evidence="2" type="ORF">BA896_021215</name>
</gene>
<dbReference type="PROSITE" id="PS51725">
    <property type="entry name" value="ABM"/>
    <property type="match status" value="1"/>
</dbReference>
<proteinExistence type="predicted"/>
<dbReference type="Gene3D" id="3.30.70.100">
    <property type="match status" value="1"/>
</dbReference>
<dbReference type="SUPFAM" id="SSF54909">
    <property type="entry name" value="Dimeric alpha+beta barrel"/>
    <property type="match status" value="1"/>
</dbReference>
<dbReference type="AlphaFoldDB" id="A0A1E8PLQ8"/>
<dbReference type="EMBL" id="MAQB02000012">
    <property type="protein sequence ID" value="OFJ46559.1"/>
    <property type="molecule type" value="Genomic_DNA"/>
</dbReference>
<evidence type="ECO:0000313" key="3">
    <source>
        <dbReference type="Proteomes" id="UP000092634"/>
    </source>
</evidence>
<organism evidence="2 3">
    <name type="scientific">Janthinobacterium lividum</name>
    <dbReference type="NCBI Taxonomy" id="29581"/>
    <lineage>
        <taxon>Bacteria</taxon>
        <taxon>Pseudomonadati</taxon>
        <taxon>Pseudomonadota</taxon>
        <taxon>Betaproteobacteria</taxon>
        <taxon>Burkholderiales</taxon>
        <taxon>Oxalobacteraceae</taxon>
        <taxon>Janthinobacterium</taxon>
    </lineage>
</organism>
<evidence type="ECO:0000259" key="1">
    <source>
        <dbReference type="PROSITE" id="PS51725"/>
    </source>
</evidence>
<dbReference type="Pfam" id="PF03992">
    <property type="entry name" value="ABM"/>
    <property type="match status" value="1"/>
</dbReference>
<dbReference type="InterPro" id="IPR011008">
    <property type="entry name" value="Dimeric_a/b-barrel"/>
</dbReference>
<sequence>MMTPYPDDALHLTSEWFILPGCEAQVEQALPVLVQAVLSQEPDTLAYLVHRPRAATSQFQSLPPASPQSLLFFEIYRNDAAFLRHLNGPVFQAFVAEHGHLFIASEGRPFTKVAFLSRVHGFVRSTPA</sequence>
<feature type="domain" description="ABM" evidence="1">
    <location>
        <begin position="10"/>
        <end position="113"/>
    </location>
</feature>
<name>A0A1E8PLQ8_9BURK</name>
<accession>A0A1E8PLQ8</accession>
<evidence type="ECO:0000313" key="2">
    <source>
        <dbReference type="EMBL" id="OFJ46559.1"/>
    </source>
</evidence>
<protein>
    <recommendedName>
        <fullName evidence="1">ABM domain-containing protein</fullName>
    </recommendedName>
</protein>
<dbReference type="InterPro" id="IPR007138">
    <property type="entry name" value="ABM_dom"/>
</dbReference>
<comment type="caution">
    <text evidence="2">The sequence shown here is derived from an EMBL/GenBank/DDBJ whole genome shotgun (WGS) entry which is preliminary data.</text>
</comment>
<reference evidence="2 3" key="1">
    <citation type="submission" date="2016-10" db="EMBL/GenBank/DDBJ databases">
        <title>Updated version of Genome Assembly of Janthinobacterium lividum ERGS5:01.</title>
        <authorList>
            <person name="Kumar R."/>
            <person name="Acharya V."/>
            <person name="Singh D."/>
        </authorList>
    </citation>
    <scope>NUCLEOTIDE SEQUENCE [LARGE SCALE GENOMIC DNA]</scope>
    <source>
        <strain evidence="2 3">ERGS5:01</strain>
    </source>
</reference>
<dbReference type="Proteomes" id="UP000092634">
    <property type="component" value="Unassembled WGS sequence"/>
</dbReference>